<organism evidence="5 6">
    <name type="scientific">Methylomagnum ishizawai</name>
    <dbReference type="NCBI Taxonomy" id="1760988"/>
    <lineage>
        <taxon>Bacteria</taxon>
        <taxon>Pseudomonadati</taxon>
        <taxon>Pseudomonadota</taxon>
        <taxon>Gammaproteobacteria</taxon>
        <taxon>Methylococcales</taxon>
        <taxon>Methylococcaceae</taxon>
        <taxon>Methylomagnum</taxon>
    </lineage>
</organism>
<dbReference type="GO" id="GO:0004222">
    <property type="term" value="F:metalloendopeptidase activity"/>
    <property type="evidence" value="ECO:0007669"/>
    <property type="project" value="TreeGrafter"/>
</dbReference>
<dbReference type="PANTHER" id="PTHR21666:SF270">
    <property type="entry name" value="MUREIN HYDROLASE ACTIVATOR ENVC"/>
    <property type="match status" value="1"/>
</dbReference>
<dbReference type="Gene3D" id="6.10.250.3150">
    <property type="match status" value="1"/>
</dbReference>
<feature type="coiled-coil region" evidence="1">
    <location>
        <begin position="28"/>
        <end position="97"/>
    </location>
</feature>
<evidence type="ECO:0000256" key="1">
    <source>
        <dbReference type="SAM" id="Coils"/>
    </source>
</evidence>
<feature type="chain" id="PRO_5012622085" evidence="3">
    <location>
        <begin position="23"/>
        <end position="375"/>
    </location>
</feature>
<evidence type="ECO:0000259" key="4">
    <source>
        <dbReference type="Pfam" id="PF01551"/>
    </source>
</evidence>
<accession>A0A1Y6DAK5</accession>
<keyword evidence="5" id="KW-0378">Hydrolase</keyword>
<dbReference type="CDD" id="cd12797">
    <property type="entry name" value="M23_peptidase"/>
    <property type="match status" value="1"/>
</dbReference>
<dbReference type="InterPro" id="IPR011055">
    <property type="entry name" value="Dup_hybrid_motif"/>
</dbReference>
<reference evidence="5 6" key="1">
    <citation type="submission" date="2016-12" db="EMBL/GenBank/DDBJ databases">
        <authorList>
            <person name="Song W.-J."/>
            <person name="Kurnit D.M."/>
        </authorList>
    </citation>
    <scope>NUCLEOTIDE SEQUENCE [LARGE SCALE GENOMIC DNA]</scope>
    <source>
        <strain evidence="5 6">175</strain>
    </source>
</reference>
<gene>
    <name evidence="5" type="ORF">SAMN02949497_4101</name>
</gene>
<dbReference type="PANTHER" id="PTHR21666">
    <property type="entry name" value="PEPTIDASE-RELATED"/>
    <property type="match status" value="1"/>
</dbReference>
<dbReference type="Pfam" id="PF01551">
    <property type="entry name" value="Peptidase_M23"/>
    <property type="match status" value="1"/>
</dbReference>
<dbReference type="EMBL" id="FXAM01000001">
    <property type="protein sequence ID" value="SMF96695.1"/>
    <property type="molecule type" value="Genomic_DNA"/>
</dbReference>
<keyword evidence="6" id="KW-1185">Reference proteome</keyword>
<feature type="signal peptide" evidence="3">
    <location>
        <begin position="1"/>
        <end position="22"/>
    </location>
</feature>
<dbReference type="InterPro" id="IPR016047">
    <property type="entry name" value="M23ase_b-sheet_dom"/>
</dbReference>
<feature type="region of interest" description="Disordered" evidence="2">
    <location>
        <begin position="233"/>
        <end position="252"/>
    </location>
</feature>
<dbReference type="STRING" id="1760988.SAMN02949497_4101"/>
<evidence type="ECO:0000313" key="6">
    <source>
        <dbReference type="Proteomes" id="UP000192923"/>
    </source>
</evidence>
<dbReference type="FunFam" id="2.70.70.10:FF:000003">
    <property type="entry name" value="Murein hydrolase activator EnvC"/>
    <property type="match status" value="1"/>
</dbReference>
<feature type="domain" description="M23ase beta-sheet core" evidence="4">
    <location>
        <begin position="274"/>
        <end position="367"/>
    </location>
</feature>
<evidence type="ECO:0000256" key="2">
    <source>
        <dbReference type="SAM" id="MobiDB-lite"/>
    </source>
</evidence>
<dbReference type="RefSeq" id="WP_085215556.1">
    <property type="nucleotide sequence ID" value="NZ_FXAM01000001.1"/>
</dbReference>
<protein>
    <submittedName>
        <fullName evidence="5">Septal ring factor EnvC, activator of murein hydrolases AmiA and AmiB</fullName>
    </submittedName>
</protein>
<sequence>MLLLPILALLCLALSAKPGAGAEPQQALEAVQERLDSARKSRDEMETQKTALDEQLADIERKHGQTFKAVKALEAEARKQTQRLEDLKRQRLALLAAVERQHRALAGQARAAYGLGQRDWLKLLLNQEEPARLARVLAYYRYLNLARAALLQEIDRALAAAQRLGDELSRETQRLNETRQHILEERHALEDSRRQRRGLLAQLEHQLRDKDAELRRLQEDEQHLRDLLTTLEAAPPAGNDDLHPPSPTPDARPTCPVQGRLVGHFGSPRMNGRWDGLLIAAEEGTPVRAVANGQVVYSDWLRGYGLLTIVDHGDGVMSLYAYNQSLNKEVGERVAAGEVIATVGTSGGRAEPALYFGIREQGRAVNPLPWCDRTH</sequence>
<proteinExistence type="predicted"/>
<dbReference type="SUPFAM" id="SSF51261">
    <property type="entry name" value="Duplicated hybrid motif"/>
    <property type="match status" value="1"/>
</dbReference>
<dbReference type="OrthoDB" id="9784703at2"/>
<keyword evidence="1" id="KW-0175">Coiled coil</keyword>
<name>A0A1Y6DAK5_9GAMM</name>
<dbReference type="Gene3D" id="2.70.70.10">
    <property type="entry name" value="Glucose Permease (Domain IIA)"/>
    <property type="match status" value="1"/>
</dbReference>
<dbReference type="InterPro" id="IPR050570">
    <property type="entry name" value="Cell_wall_metabolism_enzyme"/>
</dbReference>
<keyword evidence="3" id="KW-0732">Signal</keyword>
<evidence type="ECO:0000256" key="3">
    <source>
        <dbReference type="SAM" id="SignalP"/>
    </source>
</evidence>
<dbReference type="AlphaFoldDB" id="A0A1Y6DAK5"/>
<dbReference type="Proteomes" id="UP000192923">
    <property type="component" value="Unassembled WGS sequence"/>
</dbReference>
<evidence type="ECO:0000313" key="5">
    <source>
        <dbReference type="EMBL" id="SMF96695.1"/>
    </source>
</evidence>